<organism evidence="2 3">
    <name type="scientific">Parvularcula maris</name>
    <dbReference type="NCBI Taxonomy" id="2965077"/>
    <lineage>
        <taxon>Bacteria</taxon>
        <taxon>Pseudomonadati</taxon>
        <taxon>Pseudomonadota</taxon>
        <taxon>Alphaproteobacteria</taxon>
        <taxon>Parvularculales</taxon>
        <taxon>Parvularculaceae</taxon>
        <taxon>Parvularcula</taxon>
    </lineage>
</organism>
<dbReference type="Proteomes" id="UP001142610">
    <property type="component" value="Unassembled WGS sequence"/>
</dbReference>
<dbReference type="EMBL" id="JANIBC010000001">
    <property type="protein sequence ID" value="MCQ8184058.1"/>
    <property type="molecule type" value="Genomic_DNA"/>
</dbReference>
<gene>
    <name evidence="2" type="ORF">NOG11_01530</name>
</gene>
<evidence type="ECO:0000313" key="2">
    <source>
        <dbReference type="EMBL" id="MCQ8184058.1"/>
    </source>
</evidence>
<dbReference type="AlphaFoldDB" id="A0A9X2L6N0"/>
<reference evidence="2" key="1">
    <citation type="submission" date="2022-07" db="EMBL/GenBank/DDBJ databases">
        <title>Parvularcula maris sp. nov., an algicidal bacterium isolated from seawater.</title>
        <authorList>
            <person name="Li F."/>
        </authorList>
    </citation>
    <scope>NUCLEOTIDE SEQUENCE</scope>
    <source>
        <strain evidence="2">BGMRC 0090</strain>
    </source>
</reference>
<feature type="region of interest" description="Disordered" evidence="1">
    <location>
        <begin position="1"/>
        <end position="22"/>
    </location>
</feature>
<evidence type="ECO:0008006" key="4">
    <source>
        <dbReference type="Google" id="ProtNLM"/>
    </source>
</evidence>
<keyword evidence="3" id="KW-1185">Reference proteome</keyword>
<comment type="caution">
    <text evidence="2">The sequence shown here is derived from an EMBL/GenBank/DDBJ whole genome shotgun (WGS) entry which is preliminary data.</text>
</comment>
<dbReference type="RefSeq" id="WP_256617864.1">
    <property type="nucleotide sequence ID" value="NZ_JANIBC010000001.1"/>
</dbReference>
<protein>
    <recommendedName>
        <fullName evidence="4">Head decoration protein</fullName>
    </recommendedName>
</protein>
<evidence type="ECO:0000313" key="3">
    <source>
        <dbReference type="Proteomes" id="UP001142610"/>
    </source>
</evidence>
<evidence type="ECO:0000256" key="1">
    <source>
        <dbReference type="SAM" id="MobiDB-lite"/>
    </source>
</evidence>
<proteinExistence type="predicted"/>
<sequence>MTDLSTLQPGLESPPSRGFAVTPGTASLMTPIRGLMVASAGDVAVTTVGGDQVTLPALQPGVQYAILATHVLSTGTSATGIVGLA</sequence>
<accession>A0A9X2L6N0</accession>
<name>A0A9X2L6N0_9PROT</name>